<gene>
    <name evidence="3" type="ORF">J2S02_004145</name>
</gene>
<proteinExistence type="predicted"/>
<dbReference type="RefSeq" id="WP_174881295.1">
    <property type="nucleotide sequence ID" value="NZ_CADEPK010000343.1"/>
</dbReference>
<comment type="caution">
    <text evidence="3">The sequence shown here is derived from an EMBL/GenBank/DDBJ whole genome shotgun (WGS) entry which is preliminary data.</text>
</comment>
<dbReference type="Proteomes" id="UP001232245">
    <property type="component" value="Unassembled WGS sequence"/>
</dbReference>
<dbReference type="InterPro" id="IPR051448">
    <property type="entry name" value="CdaR-like_regulators"/>
</dbReference>
<evidence type="ECO:0000259" key="1">
    <source>
        <dbReference type="Pfam" id="PF05651"/>
    </source>
</evidence>
<dbReference type="InterPro" id="IPR008599">
    <property type="entry name" value="Diacid_rec"/>
</dbReference>
<accession>A0ABT9Z6C4</accession>
<dbReference type="PANTHER" id="PTHR33744">
    <property type="entry name" value="CARBOHYDRATE DIACID REGULATOR"/>
    <property type="match status" value="1"/>
</dbReference>
<evidence type="ECO:0000313" key="3">
    <source>
        <dbReference type="EMBL" id="MDQ0227798.1"/>
    </source>
</evidence>
<dbReference type="PANTHER" id="PTHR33744:SF15">
    <property type="entry name" value="CARBOHYDRATE DIACID REGULATOR"/>
    <property type="match status" value="1"/>
</dbReference>
<dbReference type="Pfam" id="PF05651">
    <property type="entry name" value="Diacid_rec"/>
    <property type="match status" value="1"/>
</dbReference>
<evidence type="ECO:0000259" key="2">
    <source>
        <dbReference type="Pfam" id="PF13556"/>
    </source>
</evidence>
<dbReference type="InterPro" id="IPR025736">
    <property type="entry name" value="PucR_C-HTH_dom"/>
</dbReference>
<dbReference type="EMBL" id="JAUSTZ010000011">
    <property type="protein sequence ID" value="MDQ0227798.1"/>
    <property type="molecule type" value="Genomic_DNA"/>
</dbReference>
<sequence length="343" mass="39035">MYVLTPQQAQNIVDRMMKDIPYNINIMDQSGRIIGSGNPKRIGTLHHGAVAAIKQRKIVEIEKDEEFVKKGINLPIELNGIIVGVVGISGEVRETSRFGKLVKSTVVLLIEQSMALEKENLERNQKQDFFHSILEPETHYTKELAELALTYGIQLNKPSQIIYIEFSNSTDESIIKQFPTFQVAKNTLCLIIQEPNKIEQIVEHLKEQFKDASISISKRNDRISDGYQQCRSAIRVLKGLYSGKKNVISYNECEFVANVSEGLKHDPQVERLKEILANNDELIITLKAYIGCNLNTNETAKQLIIHRNTLSYRLNRIHQLTGKDPKNILDLVELLFTLINPIK</sequence>
<feature type="domain" description="PucR C-terminal helix-turn-helix" evidence="2">
    <location>
        <begin position="282"/>
        <end position="338"/>
    </location>
</feature>
<dbReference type="Pfam" id="PF13556">
    <property type="entry name" value="HTH_30"/>
    <property type="match status" value="1"/>
</dbReference>
<name>A0ABT9Z6C4_9BACI</name>
<evidence type="ECO:0000313" key="4">
    <source>
        <dbReference type="Proteomes" id="UP001232245"/>
    </source>
</evidence>
<organism evidence="3 4">
    <name type="scientific">Metabacillus niabensis</name>
    <dbReference type="NCBI Taxonomy" id="324854"/>
    <lineage>
        <taxon>Bacteria</taxon>
        <taxon>Bacillati</taxon>
        <taxon>Bacillota</taxon>
        <taxon>Bacilli</taxon>
        <taxon>Bacillales</taxon>
        <taxon>Bacillaceae</taxon>
        <taxon>Metabacillus</taxon>
    </lineage>
</organism>
<protein>
    <submittedName>
        <fullName evidence="3">Carbohydrate diacid regulator</fullName>
    </submittedName>
</protein>
<dbReference type="InterPro" id="IPR042070">
    <property type="entry name" value="PucR_C-HTH_sf"/>
</dbReference>
<dbReference type="Gene3D" id="1.10.10.2840">
    <property type="entry name" value="PucR C-terminal helix-turn-helix domain"/>
    <property type="match status" value="1"/>
</dbReference>
<feature type="domain" description="Putative sugar diacid recognition" evidence="1">
    <location>
        <begin position="4"/>
        <end position="131"/>
    </location>
</feature>
<reference evidence="3 4" key="1">
    <citation type="submission" date="2023-07" db="EMBL/GenBank/DDBJ databases">
        <title>Genomic Encyclopedia of Type Strains, Phase IV (KMG-IV): sequencing the most valuable type-strain genomes for metagenomic binning, comparative biology and taxonomic classification.</title>
        <authorList>
            <person name="Goeker M."/>
        </authorList>
    </citation>
    <scope>NUCLEOTIDE SEQUENCE [LARGE SCALE GENOMIC DNA]</scope>
    <source>
        <strain evidence="3 4">DSM 17723</strain>
    </source>
</reference>
<keyword evidence="4" id="KW-1185">Reference proteome</keyword>